<dbReference type="SUPFAM" id="SSF52091">
    <property type="entry name" value="SpoIIaa-like"/>
    <property type="match status" value="1"/>
</dbReference>
<evidence type="ECO:0000313" key="2">
    <source>
        <dbReference type="EMBL" id="MFD2112103.1"/>
    </source>
</evidence>
<dbReference type="Pfam" id="PF13466">
    <property type="entry name" value="STAS_2"/>
    <property type="match status" value="1"/>
</dbReference>
<accession>A0ABW4YAW2</accession>
<dbReference type="InterPro" id="IPR002645">
    <property type="entry name" value="STAS_dom"/>
</dbReference>
<comment type="caution">
    <text evidence="2">The sequence shown here is derived from an EMBL/GenBank/DDBJ whole genome shotgun (WGS) entry which is preliminary data.</text>
</comment>
<dbReference type="Gene3D" id="3.30.750.24">
    <property type="entry name" value="STAS domain"/>
    <property type="match status" value="1"/>
</dbReference>
<dbReference type="InterPro" id="IPR058548">
    <property type="entry name" value="MlaB-like_STAS"/>
</dbReference>
<reference evidence="3" key="1">
    <citation type="journal article" date="2019" name="Int. J. Syst. Evol. Microbiol.">
        <title>The Global Catalogue of Microorganisms (GCM) 10K type strain sequencing project: providing services to taxonomists for standard genome sequencing and annotation.</title>
        <authorList>
            <consortium name="The Broad Institute Genomics Platform"/>
            <consortium name="The Broad Institute Genome Sequencing Center for Infectious Disease"/>
            <person name="Wu L."/>
            <person name="Ma J."/>
        </authorList>
    </citation>
    <scope>NUCLEOTIDE SEQUENCE [LARGE SCALE GENOMIC DNA]</scope>
    <source>
        <strain evidence="3">KACC 12597</strain>
    </source>
</reference>
<sequence length="107" mass="11499">MSNMIRIEPSPHGPVLHFEGELTIFQAGEYLTQLRALEAGEESLVADLSATTEVDGAGIQLLIALRKQLETTGSRLTLQSPSPAVTEALATCDLHEHFHMESASAPC</sequence>
<protein>
    <submittedName>
        <fullName evidence="2">STAS domain-containing protein</fullName>
    </submittedName>
</protein>
<dbReference type="RefSeq" id="WP_386026107.1">
    <property type="nucleotide sequence ID" value="NZ_JBHUHX010000018.1"/>
</dbReference>
<keyword evidence="3" id="KW-1185">Reference proteome</keyword>
<feature type="domain" description="STAS" evidence="1">
    <location>
        <begin position="3"/>
        <end position="107"/>
    </location>
</feature>
<dbReference type="PANTHER" id="PTHR35849:SF2">
    <property type="entry name" value="BLR2341 PROTEIN"/>
    <property type="match status" value="1"/>
</dbReference>
<evidence type="ECO:0000313" key="3">
    <source>
        <dbReference type="Proteomes" id="UP001597337"/>
    </source>
</evidence>
<dbReference type="EMBL" id="JBHUHX010000018">
    <property type="protein sequence ID" value="MFD2112103.1"/>
    <property type="molecule type" value="Genomic_DNA"/>
</dbReference>
<dbReference type="InterPro" id="IPR036513">
    <property type="entry name" value="STAS_dom_sf"/>
</dbReference>
<dbReference type="PROSITE" id="PS50801">
    <property type="entry name" value="STAS"/>
    <property type="match status" value="1"/>
</dbReference>
<dbReference type="CDD" id="cd07043">
    <property type="entry name" value="STAS_anti-anti-sigma_factors"/>
    <property type="match status" value="1"/>
</dbReference>
<dbReference type="InterPro" id="IPR052746">
    <property type="entry name" value="MlaB_ABC_Transporter"/>
</dbReference>
<gene>
    <name evidence="2" type="ORF">ACFSJC_09660</name>
</gene>
<dbReference type="PANTHER" id="PTHR35849">
    <property type="entry name" value="BLR2341 PROTEIN"/>
    <property type="match status" value="1"/>
</dbReference>
<organism evidence="2 3">
    <name type="scientific">Thiorhodococcus fuscus</name>
    <dbReference type="NCBI Taxonomy" id="527200"/>
    <lineage>
        <taxon>Bacteria</taxon>
        <taxon>Pseudomonadati</taxon>
        <taxon>Pseudomonadota</taxon>
        <taxon>Gammaproteobacteria</taxon>
        <taxon>Chromatiales</taxon>
        <taxon>Chromatiaceae</taxon>
        <taxon>Thiorhodococcus</taxon>
    </lineage>
</organism>
<name>A0ABW4YAW2_9GAMM</name>
<dbReference type="Proteomes" id="UP001597337">
    <property type="component" value="Unassembled WGS sequence"/>
</dbReference>
<evidence type="ECO:0000259" key="1">
    <source>
        <dbReference type="PROSITE" id="PS50801"/>
    </source>
</evidence>
<proteinExistence type="predicted"/>